<dbReference type="Proteomes" id="UP000440367">
    <property type="component" value="Unassembled WGS sequence"/>
</dbReference>
<evidence type="ECO:0000313" key="12">
    <source>
        <dbReference type="Proteomes" id="UP000440367"/>
    </source>
</evidence>
<evidence type="ECO:0000313" key="9">
    <source>
        <dbReference type="EMBL" id="KAE9361997.1"/>
    </source>
</evidence>
<evidence type="ECO:0000313" key="4">
    <source>
        <dbReference type="EMBL" id="KAE9134038.1"/>
    </source>
</evidence>
<accession>A0A6A3TCF9</accession>
<evidence type="ECO:0000313" key="3">
    <source>
        <dbReference type="EMBL" id="KAE9133448.1"/>
    </source>
</evidence>
<evidence type="ECO:0000256" key="1">
    <source>
        <dbReference type="SAM" id="SignalP"/>
    </source>
</evidence>
<evidence type="ECO:0000313" key="10">
    <source>
        <dbReference type="Proteomes" id="UP000433483"/>
    </source>
</evidence>
<feature type="chain" id="PRO_5036166111" description="Secreted protein" evidence="1">
    <location>
        <begin position="26"/>
        <end position="91"/>
    </location>
</feature>
<gene>
    <name evidence="8" type="ORF">PF001_g2812</name>
    <name evidence="7" type="ORF">PF002_g3617</name>
    <name evidence="6" type="ORF">PF004_g2622</name>
    <name evidence="5" type="ORF">PF005_g3199</name>
    <name evidence="4" type="ORF">PF007_g3117</name>
    <name evidence="9" type="ORF">PF008_g520</name>
    <name evidence="3" type="ORF">PF010_g2836</name>
    <name evidence="2" type="ORF">PF011_g2576</name>
</gene>
<dbReference type="Proteomes" id="UP000488956">
    <property type="component" value="Unassembled WGS sequence"/>
</dbReference>
<feature type="signal peptide" evidence="1">
    <location>
        <begin position="1"/>
        <end position="25"/>
    </location>
</feature>
<evidence type="ECO:0000313" key="6">
    <source>
        <dbReference type="EMBL" id="KAE9251186.1"/>
    </source>
</evidence>
<dbReference type="EMBL" id="QXGB01000092">
    <property type="protein sequence ID" value="KAE9231212.1"/>
    <property type="molecule type" value="Genomic_DNA"/>
</dbReference>
<evidence type="ECO:0000313" key="2">
    <source>
        <dbReference type="EMBL" id="KAE9026429.1"/>
    </source>
</evidence>
<evidence type="ECO:0000313" key="17">
    <source>
        <dbReference type="Proteomes" id="UP000488956"/>
    </source>
</evidence>
<dbReference type="Proteomes" id="UP000437068">
    <property type="component" value="Unassembled WGS sequence"/>
</dbReference>
<evidence type="ECO:0000313" key="8">
    <source>
        <dbReference type="EMBL" id="KAE9325716.1"/>
    </source>
</evidence>
<dbReference type="EMBL" id="QXFW01000077">
    <property type="protein sequence ID" value="KAE9026429.1"/>
    <property type="molecule type" value="Genomic_DNA"/>
</dbReference>
<dbReference type="EMBL" id="QXFZ01000089">
    <property type="protein sequence ID" value="KAE9134038.1"/>
    <property type="molecule type" value="Genomic_DNA"/>
</dbReference>
<dbReference type="Proteomes" id="UP000433483">
    <property type="component" value="Unassembled WGS sequence"/>
</dbReference>
<dbReference type="Proteomes" id="UP000460718">
    <property type="component" value="Unassembled WGS sequence"/>
</dbReference>
<evidence type="ECO:0000313" key="13">
    <source>
        <dbReference type="Proteomes" id="UP000441208"/>
    </source>
</evidence>
<name>A0A6A3TCF9_9STRA</name>
<dbReference type="EMBL" id="QXFY01000010">
    <property type="protein sequence ID" value="KAE9361997.1"/>
    <property type="molecule type" value="Genomic_DNA"/>
</dbReference>
<dbReference type="Proteomes" id="UP000476176">
    <property type="component" value="Unassembled WGS sequence"/>
</dbReference>
<protein>
    <recommendedName>
        <fullName evidence="18">Secreted protein</fullName>
    </recommendedName>
</protein>
<comment type="caution">
    <text evidence="4">The sequence shown here is derived from an EMBL/GenBank/DDBJ whole genome shotgun (WGS) entry which is preliminary data.</text>
</comment>
<evidence type="ECO:0000313" key="7">
    <source>
        <dbReference type="EMBL" id="KAE9252895.1"/>
    </source>
</evidence>
<dbReference type="EMBL" id="QXFX01000081">
    <property type="protein sequence ID" value="KAE9133448.1"/>
    <property type="molecule type" value="Genomic_DNA"/>
</dbReference>
<evidence type="ECO:0008006" key="18">
    <source>
        <dbReference type="Google" id="ProtNLM"/>
    </source>
</evidence>
<dbReference type="EMBL" id="QXGE01000082">
    <property type="protein sequence ID" value="KAE9325716.1"/>
    <property type="molecule type" value="Genomic_DNA"/>
</dbReference>
<keyword evidence="1" id="KW-0732">Signal</keyword>
<dbReference type="Proteomes" id="UP000486351">
    <property type="component" value="Unassembled WGS sequence"/>
</dbReference>
<evidence type="ECO:0000313" key="11">
    <source>
        <dbReference type="Proteomes" id="UP000437068"/>
    </source>
</evidence>
<keyword evidence="10" id="KW-1185">Reference proteome</keyword>
<dbReference type="EMBL" id="QXGD01000103">
    <property type="protein sequence ID" value="KAE9252895.1"/>
    <property type="molecule type" value="Genomic_DNA"/>
</dbReference>
<dbReference type="AlphaFoldDB" id="A0A6A3TCF9"/>
<evidence type="ECO:0000313" key="14">
    <source>
        <dbReference type="Proteomes" id="UP000460718"/>
    </source>
</evidence>
<dbReference type="EMBL" id="QXGC01000075">
    <property type="protein sequence ID" value="KAE9251186.1"/>
    <property type="molecule type" value="Genomic_DNA"/>
</dbReference>
<dbReference type="Proteomes" id="UP000441208">
    <property type="component" value="Unassembled WGS sequence"/>
</dbReference>
<sequence length="91" mass="9872">MHIIAARVLNCILCILCSREQPCLSFWSNGRSCIKATRIILRSSDADLPFVGTCRKNVADSGITGLVSGVSKSWGYTCDPPAPYHGVCYCC</sequence>
<proteinExistence type="predicted"/>
<reference evidence="10 11" key="1">
    <citation type="submission" date="2018-08" db="EMBL/GenBank/DDBJ databases">
        <title>Genomic investigation of the strawberry pathogen Phytophthora fragariae indicates pathogenicity is determined by transcriptional variation in three key races.</title>
        <authorList>
            <person name="Adams T.M."/>
            <person name="Armitage A.D."/>
            <person name="Sobczyk M.K."/>
            <person name="Bates H.J."/>
            <person name="Dunwell J.M."/>
            <person name="Nellist C.F."/>
            <person name="Harrison R.J."/>
        </authorList>
    </citation>
    <scope>NUCLEOTIDE SEQUENCE [LARGE SCALE GENOMIC DNA]</scope>
    <source>
        <strain evidence="8 11">A4</strain>
        <strain evidence="7 12">BC-1</strain>
        <strain evidence="6 15">BC-23</strain>
        <strain evidence="5 10">NOV-27</strain>
        <strain evidence="4 13">NOV-71</strain>
        <strain evidence="9 16">NOV-77</strain>
        <strain evidence="3 17">ONT-3</strain>
        <strain evidence="2 14">SCRP245</strain>
    </source>
</reference>
<organism evidence="4 13">
    <name type="scientific">Phytophthora fragariae</name>
    <dbReference type="NCBI Taxonomy" id="53985"/>
    <lineage>
        <taxon>Eukaryota</taxon>
        <taxon>Sar</taxon>
        <taxon>Stramenopiles</taxon>
        <taxon>Oomycota</taxon>
        <taxon>Peronosporomycetes</taxon>
        <taxon>Peronosporales</taxon>
        <taxon>Peronosporaceae</taxon>
        <taxon>Phytophthora</taxon>
    </lineage>
</organism>
<evidence type="ECO:0000313" key="16">
    <source>
        <dbReference type="Proteomes" id="UP000486351"/>
    </source>
</evidence>
<evidence type="ECO:0000313" key="5">
    <source>
        <dbReference type="EMBL" id="KAE9231212.1"/>
    </source>
</evidence>
<evidence type="ECO:0000313" key="15">
    <source>
        <dbReference type="Proteomes" id="UP000476176"/>
    </source>
</evidence>